<organism evidence="2 3">
    <name type="scientific">Arthrobacter citreus</name>
    <dbReference type="NCBI Taxonomy" id="1670"/>
    <lineage>
        <taxon>Bacteria</taxon>
        <taxon>Bacillati</taxon>
        <taxon>Actinomycetota</taxon>
        <taxon>Actinomycetes</taxon>
        <taxon>Micrococcales</taxon>
        <taxon>Micrococcaceae</taxon>
        <taxon>Arthrobacter</taxon>
    </lineage>
</organism>
<reference evidence="2 3" key="1">
    <citation type="submission" date="2024-04" db="EMBL/GenBank/DDBJ databases">
        <title>Arthrobacter sp. from Plains bison fecal sample.</title>
        <authorList>
            <person name="Ruzzini A."/>
        </authorList>
    </citation>
    <scope>NUCLEOTIDE SEQUENCE [LARGE SCALE GENOMIC DNA]</scope>
    <source>
        <strain evidence="2 3">EINP1</strain>
    </source>
</reference>
<dbReference type="PRINTS" id="PR00368">
    <property type="entry name" value="FADPNR"/>
</dbReference>
<keyword evidence="1" id="KW-0560">Oxidoreductase</keyword>
<accession>A0ABZ2ZRM7</accession>
<dbReference type="PRINTS" id="PR00469">
    <property type="entry name" value="PNDRDTASEII"/>
</dbReference>
<dbReference type="InterPro" id="IPR036188">
    <property type="entry name" value="FAD/NAD-bd_sf"/>
</dbReference>
<dbReference type="NCBIfam" id="NF040505">
    <property type="entry name" value="ArsO_flavin_mono"/>
    <property type="match status" value="1"/>
</dbReference>
<name>A0ABZ2ZRM7_9MICC</name>
<dbReference type="RefSeq" id="WP_342022029.1">
    <property type="nucleotide sequence ID" value="NZ_CP151657.1"/>
</dbReference>
<dbReference type="Gene3D" id="3.50.50.60">
    <property type="entry name" value="FAD/NAD(P)-binding domain"/>
    <property type="match status" value="1"/>
</dbReference>
<dbReference type="InterPro" id="IPR050982">
    <property type="entry name" value="Auxin_biosynth/cation_transpt"/>
</dbReference>
<dbReference type="GO" id="GO:0004497">
    <property type="term" value="F:monooxygenase activity"/>
    <property type="evidence" value="ECO:0007669"/>
    <property type="project" value="UniProtKB-KW"/>
</dbReference>
<dbReference type="EMBL" id="CP151657">
    <property type="protein sequence ID" value="WZP14376.1"/>
    <property type="molecule type" value="Genomic_DNA"/>
</dbReference>
<dbReference type="PANTHER" id="PTHR43539">
    <property type="entry name" value="FLAVIN-BINDING MONOOXYGENASE-LIKE PROTEIN (AFU_ORTHOLOGUE AFUA_4G09220)"/>
    <property type="match status" value="1"/>
</dbReference>
<evidence type="ECO:0000313" key="3">
    <source>
        <dbReference type="Proteomes" id="UP001448858"/>
    </source>
</evidence>
<dbReference type="Pfam" id="PF13738">
    <property type="entry name" value="Pyr_redox_3"/>
    <property type="match status" value="1"/>
</dbReference>
<keyword evidence="3" id="KW-1185">Reference proteome</keyword>
<dbReference type="SUPFAM" id="SSF51905">
    <property type="entry name" value="FAD/NAD(P)-binding domain"/>
    <property type="match status" value="2"/>
</dbReference>
<dbReference type="Proteomes" id="UP001448858">
    <property type="component" value="Chromosome"/>
</dbReference>
<proteinExistence type="predicted"/>
<evidence type="ECO:0000256" key="1">
    <source>
        <dbReference type="ARBA" id="ARBA00023002"/>
    </source>
</evidence>
<dbReference type="PANTHER" id="PTHR43539:SF78">
    <property type="entry name" value="FLAVIN-CONTAINING MONOOXYGENASE"/>
    <property type="match status" value="1"/>
</dbReference>
<evidence type="ECO:0000313" key="2">
    <source>
        <dbReference type="EMBL" id="WZP14376.1"/>
    </source>
</evidence>
<keyword evidence="2" id="KW-0503">Monooxygenase</keyword>
<protein>
    <submittedName>
        <fullName evidence="2">ArsO family NAD(P)H-dependent flavin-containing monooxygenase</fullName>
    </submittedName>
</protein>
<gene>
    <name evidence="2" type="ORF">AAE021_09075</name>
</gene>
<sequence length="392" mass="40836">MQGTDTAAEATFGDSGGDVDVLVIGGGQAGLAAGYYLNRLRRDEAAGRSGPAPTFAILDANSEPGGAWQHYWPSLVLFSPAAYSSLPGYQMPAWPGNGNPTACHVRDYLSSYESRYDLSIHRPVRAMAVRRAADGGYITDTSRGQWTSRVVINATGTWNAPYLPQLPGAELFQGRQLHTADYQGPGAYAGLNVIVVGGGNSGAQIAADLMPGASVTWVTRKPPRYLPDDVDGTELFRIATRHVRALAAGEPSPGTAGSLGDIVAVPAVPAVRRARDAGLLEARPLFSRFVPGGVRWPNGEHAAADIVLWCTGFRPALAHLQPLSLQPERGAPATEPHPATRSADSPGLFFLGYGDWCGPASATLIGVGASARDTVAAAAALAAEARAEASGS</sequence>